<name>A0ABR1YBZ6_9PEZI</name>
<dbReference type="Proteomes" id="UP001492380">
    <property type="component" value="Unassembled WGS sequence"/>
</dbReference>
<sequence length="150" mass="16095">MRGVTCIASPRLASINIFRFLVLTVICPALPCLTLTCLTLPCPALPYPYPKLRTHVSHLSLACSPPHKPKDSIVTLVARSIENQRQPGTPPPPPRPTYATDVRAHAALVFIRSAGTHAGRQAGRQVPVRVPGCHPVSVSALPVMTAFLRG</sequence>
<protein>
    <recommendedName>
        <fullName evidence="3">Secreted protein</fullName>
    </recommendedName>
</protein>
<evidence type="ECO:0000313" key="1">
    <source>
        <dbReference type="EMBL" id="KAK8224943.1"/>
    </source>
</evidence>
<evidence type="ECO:0000313" key="2">
    <source>
        <dbReference type="Proteomes" id="UP001492380"/>
    </source>
</evidence>
<organism evidence="1 2">
    <name type="scientific">Phyllosticta capitalensis</name>
    <dbReference type="NCBI Taxonomy" id="121624"/>
    <lineage>
        <taxon>Eukaryota</taxon>
        <taxon>Fungi</taxon>
        <taxon>Dikarya</taxon>
        <taxon>Ascomycota</taxon>
        <taxon>Pezizomycotina</taxon>
        <taxon>Dothideomycetes</taxon>
        <taxon>Dothideomycetes incertae sedis</taxon>
        <taxon>Botryosphaeriales</taxon>
        <taxon>Phyllostictaceae</taxon>
        <taxon>Phyllosticta</taxon>
    </lineage>
</organism>
<reference evidence="1 2" key="1">
    <citation type="submission" date="2024-04" db="EMBL/GenBank/DDBJ databases">
        <title>Phyllosticta paracitricarpa is synonymous to the EU quarantine fungus P. citricarpa based on phylogenomic analyses.</title>
        <authorList>
            <consortium name="Lawrence Berkeley National Laboratory"/>
            <person name="Van Ingen-Buijs V.A."/>
            <person name="Van Westerhoven A.C."/>
            <person name="Haridas S."/>
            <person name="Skiadas P."/>
            <person name="Martin F."/>
            <person name="Groenewald J.Z."/>
            <person name="Crous P.W."/>
            <person name="Seidl M.F."/>
        </authorList>
    </citation>
    <scope>NUCLEOTIDE SEQUENCE [LARGE SCALE GENOMIC DNA]</scope>
    <source>
        <strain evidence="1 2">CBS 123374</strain>
    </source>
</reference>
<keyword evidence="2" id="KW-1185">Reference proteome</keyword>
<gene>
    <name evidence="1" type="ORF">HDK90DRAFT_96260</name>
</gene>
<comment type="caution">
    <text evidence="1">The sequence shown here is derived from an EMBL/GenBank/DDBJ whole genome shotgun (WGS) entry which is preliminary data.</text>
</comment>
<dbReference type="EMBL" id="JBBWRZ010000012">
    <property type="protein sequence ID" value="KAK8224943.1"/>
    <property type="molecule type" value="Genomic_DNA"/>
</dbReference>
<accession>A0ABR1YBZ6</accession>
<proteinExistence type="predicted"/>
<evidence type="ECO:0008006" key="3">
    <source>
        <dbReference type="Google" id="ProtNLM"/>
    </source>
</evidence>